<keyword evidence="4" id="KW-0862">Zinc</keyword>
<dbReference type="GO" id="GO:0006508">
    <property type="term" value="P:proteolysis"/>
    <property type="evidence" value="ECO:0007669"/>
    <property type="project" value="UniProtKB-KW"/>
</dbReference>
<keyword evidence="3" id="KW-0378">Hydrolase</keyword>
<dbReference type="Proteomes" id="UP000294668">
    <property type="component" value="Unassembled WGS sequence"/>
</dbReference>
<keyword evidence="1" id="KW-0645">Protease</keyword>
<evidence type="ECO:0000313" key="10">
    <source>
        <dbReference type="Proteomes" id="UP000216802"/>
    </source>
</evidence>
<dbReference type="AlphaFoldDB" id="A0A269YBP0"/>
<evidence type="ECO:0000313" key="8">
    <source>
        <dbReference type="EMBL" id="TDG87907.1"/>
    </source>
</evidence>
<evidence type="ECO:0000256" key="2">
    <source>
        <dbReference type="ARBA" id="ARBA00022723"/>
    </source>
</evidence>
<dbReference type="Pfam" id="PF00413">
    <property type="entry name" value="Peptidase_M10"/>
    <property type="match status" value="1"/>
</dbReference>
<keyword evidence="11" id="KW-1185">Reference proteome</keyword>
<dbReference type="OrthoDB" id="2328200at2"/>
<dbReference type="SUPFAM" id="SSF55486">
    <property type="entry name" value="Metalloproteases ('zincins'), catalytic domain"/>
    <property type="match status" value="1"/>
</dbReference>
<name>A0A269YBP0_9LACO</name>
<dbReference type="InterPro" id="IPR001818">
    <property type="entry name" value="Pept_M10_metallopeptidase"/>
</dbReference>
<dbReference type="EMBL" id="NCXI01000049">
    <property type="protein sequence ID" value="PAK82953.1"/>
    <property type="molecule type" value="Genomic_DNA"/>
</dbReference>
<evidence type="ECO:0000256" key="3">
    <source>
        <dbReference type="ARBA" id="ARBA00022801"/>
    </source>
</evidence>
<protein>
    <submittedName>
        <fullName evidence="7">Peptidase M10</fullName>
    </submittedName>
</protein>
<organism evidence="7 10">
    <name type="scientific">Lentilactobacillus parakefiri</name>
    <dbReference type="NCBI Taxonomy" id="152332"/>
    <lineage>
        <taxon>Bacteria</taxon>
        <taxon>Bacillati</taxon>
        <taxon>Bacillota</taxon>
        <taxon>Bacilli</taxon>
        <taxon>Lactobacillales</taxon>
        <taxon>Lactobacillaceae</taxon>
        <taxon>Lentilactobacillus</taxon>
    </lineage>
</organism>
<dbReference type="GO" id="GO:0008270">
    <property type="term" value="F:zinc ion binding"/>
    <property type="evidence" value="ECO:0007669"/>
    <property type="project" value="InterPro"/>
</dbReference>
<dbReference type="Proteomes" id="UP000214739">
    <property type="component" value="Unassembled WGS sequence"/>
</dbReference>
<dbReference type="InterPro" id="IPR024079">
    <property type="entry name" value="MetalloPept_cat_dom_sf"/>
</dbReference>
<dbReference type="RefSeq" id="WP_057962765.1">
    <property type="nucleotide sequence ID" value="NZ_BAAAXO010000073.1"/>
</dbReference>
<dbReference type="EMBL" id="PUFL01000092">
    <property type="protein sequence ID" value="TDG87907.1"/>
    <property type="molecule type" value="Genomic_DNA"/>
</dbReference>
<dbReference type="Gene3D" id="3.40.390.10">
    <property type="entry name" value="Collagenase (Catalytic Domain)"/>
    <property type="match status" value="1"/>
</dbReference>
<reference evidence="7 10" key="2">
    <citation type="submission" date="2017-04" db="EMBL/GenBank/DDBJ databases">
        <title>Kefir bacterial isolates.</title>
        <authorList>
            <person name="Kim Y."/>
            <person name="Blasche S."/>
            <person name="Patil K.R."/>
        </authorList>
    </citation>
    <scope>NUCLEOTIDE SEQUENCE [LARGE SCALE GENOMIC DNA]</scope>
    <source>
        <strain evidence="7 10">OG2</strain>
    </source>
</reference>
<evidence type="ECO:0000313" key="11">
    <source>
        <dbReference type="Proteomes" id="UP000294668"/>
    </source>
</evidence>
<evidence type="ECO:0000256" key="4">
    <source>
        <dbReference type="ARBA" id="ARBA00022833"/>
    </source>
</evidence>
<evidence type="ECO:0000313" key="9">
    <source>
        <dbReference type="Proteomes" id="UP000214739"/>
    </source>
</evidence>
<sequence length="343" mass="38640">MSRVVKKLMLLIVSLLSFIWIANVTGTSVDAKLTAAKIIRTTPQRSAAYRAFKGIIYGNATLTKRAHNAKNYPDTIFYATERVTVKKTNGKTAIYYYIANQNKTITGYIWHGYLTKAQVAMSSRSLLKLINAAPDMNPDEAIQSLKPVNYETHEATFDLAYNVFHFSPTSMFKDHQALIYVADPELNQHVQNAMNKWNTALGETVFQMGSQNHYTLKISFGNGTKEGWDGLYDGRQIYIDKSHYHDAKYPLGYIKPSLAAQFTIDQYWDGVLAHELGHTLGLDHTGYQADLMYATTSTGNMIAKYAWQKPVEKSTSGLDGTEMATITNRDLNRAKLTKLLGYW</sequence>
<feature type="domain" description="Peptidase M10 metallopeptidase" evidence="5">
    <location>
        <begin position="183"/>
        <end position="297"/>
    </location>
</feature>
<dbReference type="GO" id="GO:0031012">
    <property type="term" value="C:extracellular matrix"/>
    <property type="evidence" value="ECO:0007669"/>
    <property type="project" value="InterPro"/>
</dbReference>
<proteinExistence type="predicted"/>
<dbReference type="EMBL" id="BDGB01000034">
    <property type="protein sequence ID" value="GAW71512.1"/>
    <property type="molecule type" value="Genomic_DNA"/>
</dbReference>
<reference evidence="6 9" key="1">
    <citation type="journal article" date="2017" name="Biosci Microbiota Food Health">
        <title>Genomic characterization reconfirms the taxonomic status of Lactobacillus parakefiri.</title>
        <authorList>
            <person name="Tanizawa Y."/>
            <person name="Kobayashi H."/>
            <person name="Kaminuma E."/>
            <person name="Sakamoto M."/>
            <person name="Ohkuma M."/>
            <person name="Nakamura Y."/>
            <person name="Arita M."/>
            <person name="Tohno M."/>
        </authorList>
    </citation>
    <scope>NUCLEOTIDE SEQUENCE [LARGE SCALE GENOMIC DNA]</scope>
    <source>
        <strain evidence="6 9">JCM 8573</strain>
    </source>
</reference>
<reference evidence="8" key="4">
    <citation type="submission" date="2019-02" db="EMBL/GenBank/DDBJ databases">
        <authorList>
            <person name="Buron G."/>
            <person name="Chaylann A."/>
            <person name="Dolejs I."/>
            <person name="Forster J."/>
            <person name="Miks M.H."/>
        </authorList>
    </citation>
    <scope>NUCLEOTIDE SEQUENCE</scope>
    <source>
        <strain evidence="8">DSM 10551</strain>
    </source>
</reference>
<keyword evidence="2" id="KW-0479">Metal-binding</keyword>
<evidence type="ECO:0000259" key="5">
    <source>
        <dbReference type="Pfam" id="PF00413"/>
    </source>
</evidence>
<evidence type="ECO:0000256" key="1">
    <source>
        <dbReference type="ARBA" id="ARBA00022670"/>
    </source>
</evidence>
<accession>A0A269YBP0</accession>
<evidence type="ECO:0000313" key="7">
    <source>
        <dbReference type="EMBL" id="PAK82953.1"/>
    </source>
</evidence>
<reference evidence="8 11" key="3">
    <citation type="journal article" date="2019" name="Appl. Microbiol. Biotechnol.">
        <title>Uncovering carbohydrate metabolism through a genotype-phenotype association study of 56 lactic acid bacteria genomes.</title>
        <authorList>
            <person name="Buron-Moles G."/>
            <person name="Chailyan A."/>
            <person name="Dolejs I."/>
            <person name="Forster J."/>
            <person name="Miks M.H."/>
        </authorList>
    </citation>
    <scope>NUCLEOTIDE SEQUENCE [LARGE SCALE GENOMIC DNA]</scope>
    <source>
        <strain evidence="8 11">DSM 10551</strain>
    </source>
</reference>
<dbReference type="Proteomes" id="UP000216802">
    <property type="component" value="Unassembled WGS sequence"/>
</dbReference>
<gene>
    <name evidence="7" type="ORF">B8W98_07390</name>
    <name evidence="8" type="ORF">C5L28_001052</name>
    <name evidence="6" type="ORF">LPKJCM_00593</name>
</gene>
<dbReference type="GO" id="GO:0004222">
    <property type="term" value="F:metalloendopeptidase activity"/>
    <property type="evidence" value="ECO:0007669"/>
    <property type="project" value="InterPro"/>
</dbReference>
<evidence type="ECO:0000313" key="6">
    <source>
        <dbReference type="EMBL" id="GAW71512.1"/>
    </source>
</evidence>
<comment type="caution">
    <text evidence="7">The sequence shown here is derived from an EMBL/GenBank/DDBJ whole genome shotgun (WGS) entry which is preliminary data.</text>
</comment>